<dbReference type="InterPro" id="IPR032710">
    <property type="entry name" value="NTF2-like_dom_sf"/>
</dbReference>
<feature type="chain" id="PRO_5045557741" evidence="1">
    <location>
        <begin position="19"/>
        <end position="140"/>
    </location>
</feature>
<feature type="signal peptide" evidence="1">
    <location>
        <begin position="1"/>
        <end position="18"/>
    </location>
</feature>
<keyword evidence="1" id="KW-0732">Signal</keyword>
<comment type="caution">
    <text evidence="3">The sequence shown here is derived from an EMBL/GenBank/DDBJ whole genome shotgun (WGS) entry which is preliminary data.</text>
</comment>
<evidence type="ECO:0000313" key="3">
    <source>
        <dbReference type="EMBL" id="GMQ32159.1"/>
    </source>
</evidence>
<dbReference type="Pfam" id="PF14534">
    <property type="entry name" value="DUF4440"/>
    <property type="match status" value="1"/>
</dbReference>
<dbReference type="EMBL" id="BTPE01000002">
    <property type="protein sequence ID" value="GMQ32159.1"/>
    <property type="molecule type" value="Genomic_DNA"/>
</dbReference>
<organism evidence="3 4">
    <name type="scientific">Algoriphagus taiwanensis</name>
    <dbReference type="NCBI Taxonomy" id="1445656"/>
    <lineage>
        <taxon>Bacteria</taxon>
        <taxon>Pseudomonadati</taxon>
        <taxon>Bacteroidota</taxon>
        <taxon>Cytophagia</taxon>
        <taxon>Cytophagales</taxon>
        <taxon>Cyclobacteriaceae</taxon>
        <taxon>Algoriphagus</taxon>
    </lineage>
</organism>
<sequence length="140" mass="15739">MKYILILFLGLFSQIGLAQSTEEIEKAVQKMKVAMLESDAATLAELTSPALSYGHSGGTIETQSEFLEVFSSKSADYQRWDMSDLFIVIHNKTTAIVRHEVDADIESNGTLNNLKLGVMMVWVKEKGKWKLLGRQAFRRP</sequence>
<feature type="domain" description="DUF4440" evidence="2">
    <location>
        <begin position="24"/>
        <end position="131"/>
    </location>
</feature>
<dbReference type="InterPro" id="IPR027843">
    <property type="entry name" value="DUF4440"/>
</dbReference>
<keyword evidence="4" id="KW-1185">Reference proteome</keyword>
<protein>
    <submittedName>
        <fullName evidence="3">Nuclear transport factor 2 family protein</fullName>
    </submittedName>
</protein>
<evidence type="ECO:0000256" key="1">
    <source>
        <dbReference type="SAM" id="SignalP"/>
    </source>
</evidence>
<evidence type="ECO:0000313" key="4">
    <source>
        <dbReference type="Proteomes" id="UP001307705"/>
    </source>
</evidence>
<evidence type="ECO:0000259" key="2">
    <source>
        <dbReference type="Pfam" id="PF14534"/>
    </source>
</evidence>
<name>A0ABQ6PW37_9BACT</name>
<proteinExistence type="predicted"/>
<reference evidence="3 4" key="1">
    <citation type="submission" date="2023-08" db="EMBL/GenBank/DDBJ databases">
        <title>Draft genome sequence of Algoriphagus taiwanensis.</title>
        <authorList>
            <person name="Takatani N."/>
            <person name="Hosokawa M."/>
            <person name="Sawabe T."/>
        </authorList>
    </citation>
    <scope>NUCLEOTIDE SEQUENCE [LARGE SCALE GENOMIC DNA]</scope>
    <source>
        <strain evidence="3 4">JCM 19755</strain>
    </source>
</reference>
<gene>
    <name evidence="3" type="ORF">Ataiwa_04310</name>
</gene>
<accession>A0ABQ6PW37</accession>
<dbReference type="RefSeq" id="WP_338226974.1">
    <property type="nucleotide sequence ID" value="NZ_BTPE01000002.1"/>
</dbReference>
<dbReference type="Gene3D" id="3.10.450.50">
    <property type="match status" value="1"/>
</dbReference>
<dbReference type="SUPFAM" id="SSF54427">
    <property type="entry name" value="NTF2-like"/>
    <property type="match status" value="1"/>
</dbReference>
<dbReference type="Proteomes" id="UP001307705">
    <property type="component" value="Unassembled WGS sequence"/>
</dbReference>